<dbReference type="Proteomes" id="UP000093740">
    <property type="component" value="Chromosome"/>
</dbReference>
<keyword evidence="2" id="KW-1185">Reference proteome</keyword>
<dbReference type="EMBL" id="CP014334">
    <property type="protein sequence ID" value="AMW32395.1"/>
    <property type="molecule type" value="Genomic_DNA"/>
</dbReference>
<dbReference type="RefSeq" id="WP_033191126.1">
    <property type="nucleotide sequence ID" value="NZ_CP014334.2"/>
</dbReference>
<accession>A0AAI8CKX2</accession>
<name>A0AAI8CKX2_FERIS</name>
<sequence>MGAETIILKLDSERNKKLDEIISRTKEILSQVRKIKLYLLAGFYGFYLSERRVSNGDKVDVSRGEFLEKDEYKDFQKYIAAIYELTSKNDAEGSEKKSSKDMYAVFEEFVNTGVDELYNLLQNCKSSEEFLEELELRIQEAYESLGFESLEQEEIDYGNE</sequence>
<gene>
    <name evidence="1" type="ORF">NA23_03180</name>
</gene>
<evidence type="ECO:0000313" key="2">
    <source>
        <dbReference type="Proteomes" id="UP000093740"/>
    </source>
</evidence>
<evidence type="ECO:0000313" key="1">
    <source>
        <dbReference type="EMBL" id="AMW32395.1"/>
    </source>
</evidence>
<reference evidence="1 2" key="1">
    <citation type="journal article" date="2015" name="Stand. Genomic Sci.">
        <title>Genome sequence of a native-feather degrading extremely thermophilic Eubacterium, Fervidobacterium islandicum AW-1.</title>
        <authorList>
            <person name="Lee Y.J."/>
            <person name="Jeong H."/>
            <person name="Park G.S."/>
            <person name="Kwak Y."/>
            <person name="Lee S.J."/>
            <person name="Lee S.J."/>
            <person name="Park M.K."/>
            <person name="Kim J.Y."/>
            <person name="Kang H.K."/>
            <person name="Shin J.H."/>
            <person name="Lee D.W."/>
        </authorList>
    </citation>
    <scope>NUCLEOTIDE SEQUENCE [LARGE SCALE GENOMIC DNA]</scope>
    <source>
        <strain evidence="1 2">AW-1</strain>
    </source>
</reference>
<protein>
    <submittedName>
        <fullName evidence="1">Uncharacterized protein</fullName>
    </submittedName>
</protein>
<dbReference type="KEGG" id="fia:NA23_03180"/>
<dbReference type="AlphaFoldDB" id="A0AAI8CKX2"/>
<organism evidence="1 2">
    <name type="scientific">Fervidobacterium islandicum</name>
    <dbReference type="NCBI Taxonomy" id="2423"/>
    <lineage>
        <taxon>Bacteria</taxon>
        <taxon>Thermotogati</taxon>
        <taxon>Thermotogota</taxon>
        <taxon>Thermotogae</taxon>
        <taxon>Thermotogales</taxon>
        <taxon>Fervidobacteriaceae</taxon>
        <taxon>Fervidobacterium</taxon>
    </lineage>
</organism>
<proteinExistence type="predicted"/>